<dbReference type="EMBL" id="LJPM01000175">
    <property type="protein sequence ID" value="KPW22812.1"/>
    <property type="molecule type" value="Genomic_DNA"/>
</dbReference>
<dbReference type="Proteomes" id="UP000050297">
    <property type="component" value="Unassembled WGS sequence"/>
</dbReference>
<evidence type="ECO:0000313" key="3">
    <source>
        <dbReference type="Proteomes" id="UP000050297"/>
    </source>
</evidence>
<feature type="region of interest" description="Disordered" evidence="1">
    <location>
        <begin position="62"/>
        <end position="87"/>
    </location>
</feature>
<feature type="non-terminal residue" evidence="2">
    <location>
        <position position="87"/>
    </location>
</feature>
<sequence>MDWLLIVGDRLKAFNTRGLEQCTVRAEKYFHLKTYGYIDIPITRGIPRDKMSEHCCWKNSGRFKKPQPPDKSSGCPRARPVSAQYKK</sequence>
<accession>A0A0P9JEB1</accession>
<protein>
    <submittedName>
        <fullName evidence="2">Conjugal transfer protein</fullName>
    </submittedName>
</protein>
<proteinExistence type="predicted"/>
<organism evidence="2 3">
    <name type="scientific">Pseudomonas syringae pv. aceris</name>
    <dbReference type="NCBI Taxonomy" id="199198"/>
    <lineage>
        <taxon>Bacteria</taxon>
        <taxon>Pseudomonadati</taxon>
        <taxon>Pseudomonadota</taxon>
        <taxon>Gammaproteobacteria</taxon>
        <taxon>Pseudomonadales</taxon>
        <taxon>Pseudomonadaceae</taxon>
        <taxon>Pseudomonas</taxon>
        <taxon>Pseudomonas syringae</taxon>
    </lineage>
</organism>
<dbReference type="AlphaFoldDB" id="A0A0P9JEB1"/>
<comment type="caution">
    <text evidence="2">The sequence shown here is derived from an EMBL/GenBank/DDBJ whole genome shotgun (WGS) entry which is preliminary data.</text>
</comment>
<name>A0A0P9JEB1_PSESX</name>
<evidence type="ECO:0000313" key="2">
    <source>
        <dbReference type="EMBL" id="KPW22812.1"/>
    </source>
</evidence>
<gene>
    <name evidence="2" type="ORF">ALO91_200046</name>
</gene>
<evidence type="ECO:0000256" key="1">
    <source>
        <dbReference type="SAM" id="MobiDB-lite"/>
    </source>
</evidence>
<reference evidence="2 3" key="1">
    <citation type="submission" date="2015-09" db="EMBL/GenBank/DDBJ databases">
        <title>Genome announcement of multiple Pseudomonas syringae strains.</title>
        <authorList>
            <person name="Thakur S."/>
            <person name="Wang P.W."/>
            <person name="Gong Y."/>
            <person name="Weir B.S."/>
            <person name="Guttman D.S."/>
        </authorList>
    </citation>
    <scope>NUCLEOTIDE SEQUENCE [LARGE SCALE GENOMIC DNA]</scope>
    <source>
        <strain evidence="2 3">ICMP2802</strain>
    </source>
</reference>